<proteinExistence type="predicted"/>
<comment type="subcellular location">
    <subcellularLocation>
        <location evidence="1">Cell membrane</location>
        <topology evidence="1">Multi-pass membrane protein</topology>
    </subcellularLocation>
</comment>
<dbReference type="PANTHER" id="PTHR24221">
    <property type="entry name" value="ATP-BINDING CASSETTE SUB-FAMILY B"/>
    <property type="match status" value="1"/>
</dbReference>
<comment type="caution">
    <text evidence="6">The sequence shown here is derived from an EMBL/GenBank/DDBJ whole genome shotgun (WGS) entry which is preliminary data.</text>
</comment>
<evidence type="ECO:0000256" key="4">
    <source>
        <dbReference type="ARBA" id="ARBA00023136"/>
    </source>
</evidence>
<dbReference type="InterPro" id="IPR027417">
    <property type="entry name" value="P-loop_NTPase"/>
</dbReference>
<keyword evidence="2" id="KW-0812">Transmembrane</keyword>
<dbReference type="Proteomes" id="UP001597448">
    <property type="component" value="Unassembled WGS sequence"/>
</dbReference>
<keyword evidence="6" id="KW-0067">ATP-binding</keyword>
<keyword evidence="3" id="KW-1133">Transmembrane helix</keyword>
<keyword evidence="7" id="KW-1185">Reference proteome</keyword>
<dbReference type="EMBL" id="JBHUKY010000003">
    <property type="protein sequence ID" value="MFD2408317.1"/>
    <property type="molecule type" value="Genomic_DNA"/>
</dbReference>
<feature type="domain" description="ABC transporter" evidence="5">
    <location>
        <begin position="61"/>
        <end position="244"/>
    </location>
</feature>
<dbReference type="PROSITE" id="PS50893">
    <property type="entry name" value="ABC_TRANSPORTER_2"/>
    <property type="match status" value="1"/>
</dbReference>
<evidence type="ECO:0000256" key="3">
    <source>
        <dbReference type="ARBA" id="ARBA00022989"/>
    </source>
</evidence>
<dbReference type="Gene3D" id="1.20.1560.10">
    <property type="entry name" value="ABC transporter type 1, transmembrane domain"/>
    <property type="match status" value="1"/>
</dbReference>
<keyword evidence="6" id="KW-0547">Nucleotide-binding</keyword>
<reference evidence="7" key="1">
    <citation type="journal article" date="2019" name="Int. J. Syst. Evol. Microbiol.">
        <title>The Global Catalogue of Microorganisms (GCM) 10K type strain sequencing project: providing services to taxonomists for standard genome sequencing and annotation.</title>
        <authorList>
            <consortium name="The Broad Institute Genomics Platform"/>
            <consortium name="The Broad Institute Genome Sequencing Center for Infectious Disease"/>
            <person name="Wu L."/>
            <person name="Ma J."/>
        </authorList>
    </citation>
    <scope>NUCLEOTIDE SEQUENCE [LARGE SCALE GENOMIC DNA]</scope>
    <source>
        <strain evidence="7">CCM 8725</strain>
    </source>
</reference>
<dbReference type="InterPro" id="IPR003439">
    <property type="entry name" value="ABC_transporter-like_ATP-bd"/>
</dbReference>
<organism evidence="6 7">
    <name type="scientific">Paenibacillus rhizoplanae</name>
    <dbReference type="NCBI Taxonomy" id="1917181"/>
    <lineage>
        <taxon>Bacteria</taxon>
        <taxon>Bacillati</taxon>
        <taxon>Bacillota</taxon>
        <taxon>Bacilli</taxon>
        <taxon>Bacillales</taxon>
        <taxon>Paenibacillaceae</taxon>
        <taxon>Paenibacillus</taxon>
    </lineage>
</organism>
<dbReference type="InterPro" id="IPR017871">
    <property type="entry name" value="ABC_transporter-like_CS"/>
</dbReference>
<dbReference type="Gene3D" id="3.40.50.300">
    <property type="entry name" value="P-loop containing nucleotide triphosphate hydrolases"/>
    <property type="match status" value="1"/>
</dbReference>
<evidence type="ECO:0000256" key="1">
    <source>
        <dbReference type="ARBA" id="ARBA00004651"/>
    </source>
</evidence>
<evidence type="ECO:0000259" key="5">
    <source>
        <dbReference type="PROSITE" id="PS50893"/>
    </source>
</evidence>
<dbReference type="InterPro" id="IPR039421">
    <property type="entry name" value="Type_1_exporter"/>
</dbReference>
<keyword evidence="4" id="KW-0472">Membrane</keyword>
<evidence type="ECO:0000256" key="2">
    <source>
        <dbReference type="ARBA" id="ARBA00022692"/>
    </source>
</evidence>
<evidence type="ECO:0000313" key="7">
    <source>
        <dbReference type="Proteomes" id="UP001597448"/>
    </source>
</evidence>
<evidence type="ECO:0000313" key="6">
    <source>
        <dbReference type="EMBL" id="MFD2408317.1"/>
    </source>
</evidence>
<dbReference type="RefSeq" id="WP_209992480.1">
    <property type="nucleotide sequence ID" value="NZ_JBHSVQ010000001.1"/>
</dbReference>
<gene>
    <name evidence="6" type="ORF">ACFSX3_00465</name>
</gene>
<dbReference type="InterPro" id="IPR036640">
    <property type="entry name" value="ABC1_TM_sf"/>
</dbReference>
<dbReference type="PROSITE" id="PS00211">
    <property type="entry name" value="ABC_TRANSPORTER_1"/>
    <property type="match status" value="1"/>
</dbReference>
<accession>A0ABW5F3F6</accession>
<dbReference type="Pfam" id="PF00005">
    <property type="entry name" value="ABC_tran"/>
    <property type="match status" value="1"/>
</dbReference>
<name>A0ABW5F3F6_9BACL</name>
<sequence length="253" mass="27455">MGELVSFLQLLSYLVRPLSLLPGMVSSARRLGGVLSRITELYEESEAEGEYAELQGREGTLSCDKVSYVYKEKTALSNISFKLDSPGITIIAGRSGSGKSTLVKLICGYDRPSEGSITLFGHDLAQPGFHSIAPLVSFVPQEPYIFPVSILDNIGYGRLNATREEVIAAATAAGVHRCVSEWPDGYDTVVSGEELSGGQRQRISIARALLKGTPVLQKETAPAEEGRSKKLHWREPCLVMQGEHCTDITATRP</sequence>
<dbReference type="GO" id="GO:0005524">
    <property type="term" value="F:ATP binding"/>
    <property type="evidence" value="ECO:0007669"/>
    <property type="project" value="UniProtKB-KW"/>
</dbReference>
<dbReference type="SUPFAM" id="SSF52540">
    <property type="entry name" value="P-loop containing nucleoside triphosphate hydrolases"/>
    <property type="match status" value="1"/>
</dbReference>
<dbReference type="PANTHER" id="PTHR24221:SF654">
    <property type="entry name" value="ATP-BINDING CASSETTE SUB-FAMILY B MEMBER 6"/>
    <property type="match status" value="1"/>
</dbReference>
<protein>
    <submittedName>
        <fullName evidence="6">ATP-binding cassette domain-containing protein</fullName>
    </submittedName>
</protein>